<evidence type="ECO:0000313" key="2">
    <source>
        <dbReference type="EMBL" id="CAK0873637.1"/>
    </source>
</evidence>
<comment type="caution">
    <text evidence="2">The sequence shown here is derived from an EMBL/GenBank/DDBJ whole genome shotgun (WGS) entry which is preliminary data.</text>
</comment>
<gene>
    <name evidence="2" type="ORF">PCOR1329_LOCUS58775</name>
</gene>
<proteinExistence type="predicted"/>
<reference evidence="2" key="1">
    <citation type="submission" date="2023-10" db="EMBL/GenBank/DDBJ databases">
        <authorList>
            <person name="Chen Y."/>
            <person name="Shah S."/>
            <person name="Dougan E. K."/>
            <person name="Thang M."/>
            <person name="Chan C."/>
        </authorList>
    </citation>
    <scope>NUCLEOTIDE SEQUENCE [LARGE SCALE GENOMIC DNA]</scope>
</reference>
<organism evidence="2 3">
    <name type="scientific">Prorocentrum cordatum</name>
    <dbReference type="NCBI Taxonomy" id="2364126"/>
    <lineage>
        <taxon>Eukaryota</taxon>
        <taxon>Sar</taxon>
        <taxon>Alveolata</taxon>
        <taxon>Dinophyceae</taxon>
        <taxon>Prorocentrales</taxon>
        <taxon>Prorocentraceae</taxon>
        <taxon>Prorocentrum</taxon>
    </lineage>
</organism>
<sequence length="168" mass="17800">MAKLAPQHLPIWPRGCPVKARAVLASAKPRLLADSCAFSDPFGEGRGRNGEPTRPPSSFSWPQPEGVHGRLAGYSRPSGELVPRASAWRSLSGVPWRGLSLAGEGVRVGRLARLILAVGLVFFARARAPTVAEPSANPASTMRFFTSVPSSAHPCRAFEIAPPTAALL</sequence>
<protein>
    <submittedName>
        <fullName evidence="2">Uncharacterized protein</fullName>
    </submittedName>
</protein>
<name>A0ABN9VKF8_9DINO</name>
<feature type="region of interest" description="Disordered" evidence="1">
    <location>
        <begin position="43"/>
        <end position="74"/>
    </location>
</feature>
<dbReference type="Proteomes" id="UP001189429">
    <property type="component" value="Unassembled WGS sequence"/>
</dbReference>
<dbReference type="EMBL" id="CAUYUJ010017300">
    <property type="protein sequence ID" value="CAK0873637.1"/>
    <property type="molecule type" value="Genomic_DNA"/>
</dbReference>
<keyword evidence="3" id="KW-1185">Reference proteome</keyword>
<evidence type="ECO:0000256" key="1">
    <source>
        <dbReference type="SAM" id="MobiDB-lite"/>
    </source>
</evidence>
<accession>A0ABN9VKF8</accession>
<evidence type="ECO:0000313" key="3">
    <source>
        <dbReference type="Proteomes" id="UP001189429"/>
    </source>
</evidence>